<keyword evidence="2" id="KW-1185">Reference proteome</keyword>
<dbReference type="InterPro" id="IPR041078">
    <property type="entry name" value="Plavaka"/>
</dbReference>
<dbReference type="AlphaFoldDB" id="A0A0C9UIW6"/>
<evidence type="ECO:0000313" key="2">
    <source>
        <dbReference type="Proteomes" id="UP000054279"/>
    </source>
</evidence>
<dbReference type="Pfam" id="PF18759">
    <property type="entry name" value="Plavaka"/>
    <property type="match status" value="1"/>
</dbReference>
<protein>
    <submittedName>
        <fullName evidence="1">Uncharacterized protein</fullName>
    </submittedName>
</protein>
<gene>
    <name evidence="1" type="ORF">M422DRAFT_170523</name>
</gene>
<feature type="non-terminal residue" evidence="1">
    <location>
        <position position="1"/>
    </location>
</feature>
<dbReference type="HOGENOM" id="CLU_006344_2_0_1"/>
<reference evidence="1 2" key="1">
    <citation type="submission" date="2014-06" db="EMBL/GenBank/DDBJ databases">
        <title>Evolutionary Origins and Diversification of the Mycorrhizal Mutualists.</title>
        <authorList>
            <consortium name="DOE Joint Genome Institute"/>
            <consortium name="Mycorrhizal Genomics Consortium"/>
            <person name="Kohler A."/>
            <person name="Kuo A."/>
            <person name="Nagy L.G."/>
            <person name="Floudas D."/>
            <person name="Copeland A."/>
            <person name="Barry K.W."/>
            <person name="Cichocki N."/>
            <person name="Veneault-Fourrey C."/>
            <person name="LaButti K."/>
            <person name="Lindquist E.A."/>
            <person name="Lipzen A."/>
            <person name="Lundell T."/>
            <person name="Morin E."/>
            <person name="Murat C."/>
            <person name="Riley R."/>
            <person name="Ohm R."/>
            <person name="Sun H."/>
            <person name="Tunlid A."/>
            <person name="Henrissat B."/>
            <person name="Grigoriev I.V."/>
            <person name="Hibbett D.S."/>
            <person name="Martin F."/>
        </authorList>
    </citation>
    <scope>NUCLEOTIDE SEQUENCE [LARGE SCALE GENOMIC DNA]</scope>
    <source>
        <strain evidence="1 2">SS14</strain>
    </source>
</reference>
<organism evidence="1 2">
    <name type="scientific">Sphaerobolus stellatus (strain SS14)</name>
    <dbReference type="NCBI Taxonomy" id="990650"/>
    <lineage>
        <taxon>Eukaryota</taxon>
        <taxon>Fungi</taxon>
        <taxon>Dikarya</taxon>
        <taxon>Basidiomycota</taxon>
        <taxon>Agaricomycotina</taxon>
        <taxon>Agaricomycetes</taxon>
        <taxon>Phallomycetidae</taxon>
        <taxon>Geastrales</taxon>
        <taxon>Sphaerobolaceae</taxon>
        <taxon>Sphaerobolus</taxon>
    </lineage>
</organism>
<dbReference type="Proteomes" id="UP000054279">
    <property type="component" value="Unassembled WGS sequence"/>
</dbReference>
<proteinExistence type="predicted"/>
<name>A0A0C9UIW6_SPHS4</name>
<accession>A0A0C9UIW6</accession>
<sequence length="250" mass="27444">TERCYSEMASGEAWNNIQHEFPECDGITVSLVILKSDSTHLTNFSGDKKVKPLLISSGHIKQHVHAAPSSRAFLCTAFIISLPGILNCCLHHISLCHILWTLVPHETIPKETLDSEGFLCHEIIHIVAYIADLPEQALKAALALNQCVACLAGTKQLGSPSPCACHTGASILAAIAEIKAEHPNVSAYKFNLEVKNEGLNGVDEPLWKDFKHLEICDIICPDVLHGLHKAFKDHIVNWNINLIGKLELDN</sequence>
<evidence type="ECO:0000313" key="1">
    <source>
        <dbReference type="EMBL" id="KIJ42963.1"/>
    </source>
</evidence>
<dbReference type="OrthoDB" id="2418900at2759"/>
<dbReference type="EMBL" id="KN837126">
    <property type="protein sequence ID" value="KIJ42963.1"/>
    <property type="molecule type" value="Genomic_DNA"/>
</dbReference>